<keyword evidence="11" id="KW-1185">Reference proteome</keyword>
<feature type="domain" description="Peptidase S8/S53" evidence="9">
    <location>
        <begin position="157"/>
        <end position="444"/>
    </location>
</feature>
<evidence type="ECO:0000259" key="9">
    <source>
        <dbReference type="Pfam" id="PF00082"/>
    </source>
</evidence>
<comment type="similarity">
    <text evidence="1 5 6">Belongs to the peptidase S8 family.</text>
</comment>
<protein>
    <submittedName>
        <fullName evidence="10">S8 family peptidase</fullName>
        <ecNumber evidence="10">3.4.-.-</ecNumber>
    </submittedName>
</protein>
<dbReference type="InterPro" id="IPR023828">
    <property type="entry name" value="Peptidase_S8_Ser-AS"/>
</dbReference>
<dbReference type="SUPFAM" id="SSF89260">
    <property type="entry name" value="Collagen-binding domain"/>
    <property type="match status" value="1"/>
</dbReference>
<dbReference type="InterPro" id="IPR022398">
    <property type="entry name" value="Peptidase_S8_His-AS"/>
</dbReference>
<dbReference type="InterPro" id="IPR050131">
    <property type="entry name" value="Peptidase_S8_subtilisin-like"/>
</dbReference>
<gene>
    <name evidence="10" type="ORF">ABDJ40_19955</name>
</gene>
<comment type="caution">
    <text evidence="10">The sequence shown here is derived from an EMBL/GenBank/DDBJ whole genome shotgun (WGS) entry which is preliminary data.</text>
</comment>
<keyword evidence="8" id="KW-0732">Signal</keyword>
<dbReference type="PANTHER" id="PTHR43806">
    <property type="entry name" value="PEPTIDASE S8"/>
    <property type="match status" value="1"/>
</dbReference>
<accession>A0ABV0GJC4</accession>
<dbReference type="SUPFAM" id="SSF52743">
    <property type="entry name" value="Subtilisin-like"/>
    <property type="match status" value="1"/>
</dbReference>
<dbReference type="Pfam" id="PF00082">
    <property type="entry name" value="Peptidase_S8"/>
    <property type="match status" value="1"/>
</dbReference>
<dbReference type="InterPro" id="IPR000209">
    <property type="entry name" value="Peptidase_S8/S53_dom"/>
</dbReference>
<organism evidence="10 11">
    <name type="scientific">Roseateles flavus</name>
    <dbReference type="NCBI Taxonomy" id="3149041"/>
    <lineage>
        <taxon>Bacteria</taxon>
        <taxon>Pseudomonadati</taxon>
        <taxon>Pseudomonadota</taxon>
        <taxon>Betaproteobacteria</taxon>
        <taxon>Burkholderiales</taxon>
        <taxon>Sphaerotilaceae</taxon>
        <taxon>Roseateles</taxon>
    </lineage>
</organism>
<feature type="active site" description="Charge relay system" evidence="5">
    <location>
        <position position="166"/>
    </location>
</feature>
<evidence type="ECO:0000313" key="11">
    <source>
        <dbReference type="Proteomes" id="UP001462640"/>
    </source>
</evidence>
<dbReference type="RefSeq" id="WP_347612289.1">
    <property type="nucleotide sequence ID" value="NZ_JBDPZC010000011.1"/>
</dbReference>
<keyword evidence="4 5" id="KW-0720">Serine protease</keyword>
<proteinExistence type="inferred from homology"/>
<feature type="region of interest" description="Disordered" evidence="7">
    <location>
        <begin position="466"/>
        <end position="499"/>
    </location>
</feature>
<dbReference type="EC" id="3.4.-.-" evidence="10"/>
<dbReference type="PROSITE" id="PS00136">
    <property type="entry name" value="SUBTILASE_ASP"/>
    <property type="match status" value="1"/>
</dbReference>
<feature type="active site" description="Charge relay system" evidence="5">
    <location>
        <position position="226"/>
    </location>
</feature>
<dbReference type="PRINTS" id="PR00723">
    <property type="entry name" value="SUBTILISIN"/>
</dbReference>
<sequence length="611" mass="60624">MNSPLFSALVLALLAGTGSSQAAFQAAQVGPDGLIVQAAQTDRLIVKYKSGKGAFPTENARLAAQVASNRHGVQLTPLRQMASGAQVFKLSRRLGKGDIEALAASFRSGDANIEYVEPDRLLQPQLTPTDPMYAQQWSLFDAVGGIRAPDAWNKSSGDGVTVAVIDTGVRPHADFAPRLLPGYDFILNTTVAGDGGGRDADASDPGDFVAAGACGSGSAARNSSWHGTHVSGIVGATGSNGIGVSGVAFKARLLPVRALGKCGGYTSDIADAMVWAAGGSVSGVPVNANPAKVINLSLGGAGSCDITTQNAINTARAKGAVVVVAAGNSGQDAANFSPASCSGVITVAATGKTGARASYSNFGSKVTLAAPGGDSNGAILSTYNTGATTPGSDSYAGMMGTSMATPVVSGVVALMLQANRNLTPDQVASLLKSSARAFPAACMGCGAGLVDANAAVNAALAQASGAAPAPAPTPAPAPAPAPSPEPTPAPAPAPVSIKEAEPNDSLGAAQVISASRAAISGSIASNTDNDYYRYSVPAGKTLKVTLSAGSASGFGLGAYTAGGTQLLLSTGVPGVTQMLQITNSGSKDVNVYLRVLRSTGATGGYALSLSL</sequence>
<feature type="signal peptide" evidence="8">
    <location>
        <begin position="1"/>
        <end position="22"/>
    </location>
</feature>
<dbReference type="InterPro" id="IPR015500">
    <property type="entry name" value="Peptidase_S8_subtilisin-rel"/>
</dbReference>
<evidence type="ECO:0000256" key="6">
    <source>
        <dbReference type="RuleBase" id="RU003355"/>
    </source>
</evidence>
<evidence type="ECO:0000256" key="7">
    <source>
        <dbReference type="SAM" id="MobiDB-lite"/>
    </source>
</evidence>
<dbReference type="InterPro" id="IPR023827">
    <property type="entry name" value="Peptidase_S8_Asp-AS"/>
</dbReference>
<keyword evidence="3 5" id="KW-0378">Hydrolase</keyword>
<dbReference type="PANTHER" id="PTHR43806:SF11">
    <property type="entry name" value="CEREVISIN-RELATED"/>
    <property type="match status" value="1"/>
</dbReference>
<dbReference type="InterPro" id="IPR034176">
    <property type="entry name" value="Peptidases_S8_13"/>
</dbReference>
<evidence type="ECO:0000256" key="2">
    <source>
        <dbReference type="ARBA" id="ARBA00022670"/>
    </source>
</evidence>
<dbReference type="GO" id="GO:0016787">
    <property type="term" value="F:hydrolase activity"/>
    <property type="evidence" value="ECO:0007669"/>
    <property type="project" value="UniProtKB-KW"/>
</dbReference>
<dbReference type="Gene3D" id="2.60.120.380">
    <property type="match status" value="1"/>
</dbReference>
<dbReference type="InterPro" id="IPR036852">
    <property type="entry name" value="Peptidase_S8/S53_dom_sf"/>
</dbReference>
<evidence type="ECO:0000256" key="3">
    <source>
        <dbReference type="ARBA" id="ARBA00022801"/>
    </source>
</evidence>
<feature type="compositionally biased region" description="Pro residues" evidence="7">
    <location>
        <begin position="469"/>
        <end position="493"/>
    </location>
</feature>
<reference evidence="10 11" key="1">
    <citation type="submission" date="2024-05" db="EMBL/GenBank/DDBJ databases">
        <title>Roseateles sp. 2.12 16S ribosomal RNA gene Genome sequencing and assembly.</title>
        <authorList>
            <person name="Woo H."/>
        </authorList>
    </citation>
    <scope>NUCLEOTIDE SEQUENCE [LARGE SCALE GENOMIC DNA]</scope>
    <source>
        <strain evidence="10 11">2.12</strain>
    </source>
</reference>
<dbReference type="Gene3D" id="3.40.50.200">
    <property type="entry name" value="Peptidase S8/S53 domain"/>
    <property type="match status" value="1"/>
</dbReference>
<evidence type="ECO:0000256" key="5">
    <source>
        <dbReference type="PROSITE-ProRule" id="PRU01240"/>
    </source>
</evidence>
<dbReference type="CDD" id="cd07496">
    <property type="entry name" value="Peptidases_S8_13"/>
    <property type="match status" value="1"/>
</dbReference>
<evidence type="ECO:0000256" key="1">
    <source>
        <dbReference type="ARBA" id="ARBA00011073"/>
    </source>
</evidence>
<dbReference type="PROSITE" id="PS00138">
    <property type="entry name" value="SUBTILASE_SER"/>
    <property type="match status" value="1"/>
</dbReference>
<feature type="active site" description="Charge relay system" evidence="5">
    <location>
        <position position="402"/>
    </location>
</feature>
<keyword evidence="2 5" id="KW-0645">Protease</keyword>
<evidence type="ECO:0000256" key="4">
    <source>
        <dbReference type="ARBA" id="ARBA00022825"/>
    </source>
</evidence>
<feature type="chain" id="PRO_5046985918" evidence="8">
    <location>
        <begin position="23"/>
        <end position="611"/>
    </location>
</feature>
<name>A0ABV0GJC4_9BURK</name>
<dbReference type="PROSITE" id="PS00137">
    <property type="entry name" value="SUBTILASE_HIS"/>
    <property type="match status" value="1"/>
</dbReference>
<dbReference type="Proteomes" id="UP001462640">
    <property type="component" value="Unassembled WGS sequence"/>
</dbReference>
<dbReference type="EMBL" id="JBDPZC010000011">
    <property type="protein sequence ID" value="MEO3715047.1"/>
    <property type="molecule type" value="Genomic_DNA"/>
</dbReference>
<evidence type="ECO:0000256" key="8">
    <source>
        <dbReference type="SAM" id="SignalP"/>
    </source>
</evidence>
<dbReference type="PROSITE" id="PS51892">
    <property type="entry name" value="SUBTILASE"/>
    <property type="match status" value="1"/>
</dbReference>
<evidence type="ECO:0000313" key="10">
    <source>
        <dbReference type="EMBL" id="MEO3715047.1"/>
    </source>
</evidence>